<evidence type="ECO:0000313" key="5">
    <source>
        <dbReference type="EMBL" id="MBA0602866.1"/>
    </source>
</evidence>
<feature type="compositionally biased region" description="Basic and acidic residues" evidence="2">
    <location>
        <begin position="259"/>
        <end position="274"/>
    </location>
</feature>
<organism evidence="4 6">
    <name type="scientific">Gossypium raimondii</name>
    <name type="common">Peruvian cotton</name>
    <name type="synonym">Gossypium klotzschianum subsp. raimondii</name>
    <dbReference type="NCBI Taxonomy" id="29730"/>
    <lineage>
        <taxon>Eukaryota</taxon>
        <taxon>Viridiplantae</taxon>
        <taxon>Streptophyta</taxon>
        <taxon>Embryophyta</taxon>
        <taxon>Tracheophyta</taxon>
        <taxon>Spermatophyta</taxon>
        <taxon>Magnoliopsida</taxon>
        <taxon>eudicotyledons</taxon>
        <taxon>Gunneridae</taxon>
        <taxon>Pentapetalae</taxon>
        <taxon>rosids</taxon>
        <taxon>malvids</taxon>
        <taxon>Malvales</taxon>
        <taxon>Malvaceae</taxon>
        <taxon>Malvoideae</taxon>
        <taxon>Gossypium</taxon>
    </lineage>
</organism>
<feature type="compositionally biased region" description="Polar residues" evidence="2">
    <location>
        <begin position="278"/>
        <end position="298"/>
    </location>
</feature>
<sequence length="628" mass="68999">MDLGSECSALELVEDNEATQKTIPHVGDDKMKNNHGDDCESKNNGSCAIDNLTQRSAIDQTGDSDALTAGNHVKGTAEIVLPMHSPPLVAGKSPGGSSPPTTKGYGLKKWRRIKRDFVKDSTTSMDSSKILKRGLTGSANPDPSKPQQRASPEIKQNRASPIGPVNMLNTSVAPGSMFAVGAAFASATDSENSEDRSSKSSTAASMPKVRYDLPAVLGYMHDKNQMKNLGGNIVGNSSHRVHQGKGRAESSKKARGVRVKIEKENSHSSIESDSRSSNFIFTQHPISVTSNGKQSGNPMNYDGENSDEAHEDDHQISEEVQTVYRKENSGDIEELSPEDLAAELSWEDKEEKSGNHRPSPDQDPLVQSILALQSVQEALENEVQKLVEIGKEPVRDGSVNINNVLVDSTFADEEIHETSSSDQLGSEKITKSASGSLETQVFTLTHKVKYLESKLEEARSVLQVKESKISELKTSVKSSGSWKEESRSIAESQQNEYREMELDLEGLFQKKMEAEIEFLVLTWEIEKLKVSVGNQITVVEEQTSLVVEQEQMLNKLGEVESKAVMLKKQAEELEKYHGDILDVEEVLQMRGRVCKVMSCFFTQLVLLVLVFLFLILQLSIHSGVVVPT</sequence>
<keyword evidence="3" id="KW-0812">Transmembrane</keyword>
<gene>
    <name evidence="4" type="ORF">B456_013G147800</name>
    <name evidence="5" type="ORF">Gorai_003032</name>
</gene>
<dbReference type="Proteomes" id="UP000593578">
    <property type="component" value="Unassembled WGS sequence"/>
</dbReference>
<keyword evidence="3" id="KW-1133">Transmembrane helix</keyword>
<name>A0A0D2SEF2_GOSRA</name>
<keyword evidence="1" id="KW-0175">Coiled coil</keyword>
<evidence type="ECO:0000313" key="4">
    <source>
        <dbReference type="EMBL" id="KJB81502.1"/>
    </source>
</evidence>
<dbReference type="OrthoDB" id="680851at2759"/>
<dbReference type="eggNOG" id="ENOG502QTZN">
    <property type="taxonomic scope" value="Eukaryota"/>
</dbReference>
<feature type="region of interest" description="Disordered" evidence="2">
    <location>
        <begin position="13"/>
        <end position="41"/>
    </location>
</feature>
<dbReference type="OMA" id="CESKNNG"/>
<dbReference type="PANTHER" id="PTHR34562">
    <property type="entry name" value="WPP DOMAIN-INTERACTING PROTEIN 2"/>
    <property type="match status" value="1"/>
</dbReference>
<evidence type="ECO:0000256" key="2">
    <source>
        <dbReference type="SAM" id="MobiDB-lite"/>
    </source>
</evidence>
<feature type="compositionally biased region" description="Polar residues" evidence="2">
    <location>
        <begin position="137"/>
        <end position="150"/>
    </location>
</feature>
<reference evidence="4 6" key="1">
    <citation type="journal article" date="2012" name="Nature">
        <title>Repeated polyploidization of Gossypium genomes and the evolution of spinnable cotton fibres.</title>
        <authorList>
            <person name="Paterson A.H."/>
            <person name="Wendel J.F."/>
            <person name="Gundlach H."/>
            <person name="Guo H."/>
            <person name="Jenkins J."/>
            <person name="Jin D."/>
            <person name="Llewellyn D."/>
            <person name="Showmaker K.C."/>
            <person name="Shu S."/>
            <person name="Udall J."/>
            <person name="Yoo M.J."/>
            <person name="Byers R."/>
            <person name="Chen W."/>
            <person name="Doron-Faigenboim A."/>
            <person name="Duke M.V."/>
            <person name="Gong L."/>
            <person name="Grimwood J."/>
            <person name="Grover C."/>
            <person name="Grupp K."/>
            <person name="Hu G."/>
            <person name="Lee T.H."/>
            <person name="Li J."/>
            <person name="Lin L."/>
            <person name="Liu T."/>
            <person name="Marler B.S."/>
            <person name="Page J.T."/>
            <person name="Roberts A.W."/>
            <person name="Romanel E."/>
            <person name="Sanders W.S."/>
            <person name="Szadkowski E."/>
            <person name="Tan X."/>
            <person name="Tang H."/>
            <person name="Xu C."/>
            <person name="Wang J."/>
            <person name="Wang Z."/>
            <person name="Zhang D."/>
            <person name="Zhang L."/>
            <person name="Ashrafi H."/>
            <person name="Bedon F."/>
            <person name="Bowers J.E."/>
            <person name="Brubaker C.L."/>
            <person name="Chee P.W."/>
            <person name="Das S."/>
            <person name="Gingle A.R."/>
            <person name="Haigler C.H."/>
            <person name="Harker D."/>
            <person name="Hoffmann L.V."/>
            <person name="Hovav R."/>
            <person name="Jones D.C."/>
            <person name="Lemke C."/>
            <person name="Mansoor S."/>
            <person name="ur Rahman M."/>
            <person name="Rainville L.N."/>
            <person name="Rambani A."/>
            <person name="Reddy U.K."/>
            <person name="Rong J.K."/>
            <person name="Saranga Y."/>
            <person name="Scheffler B.E."/>
            <person name="Scheffler J.A."/>
            <person name="Stelly D.M."/>
            <person name="Triplett B.A."/>
            <person name="Van Deynze A."/>
            <person name="Vaslin M.F."/>
            <person name="Waghmare V.N."/>
            <person name="Walford S.A."/>
            <person name="Wright R.J."/>
            <person name="Zaki E.A."/>
            <person name="Zhang T."/>
            <person name="Dennis E.S."/>
            <person name="Mayer K.F."/>
            <person name="Peterson D.G."/>
            <person name="Rokhsar D.S."/>
            <person name="Wang X."/>
            <person name="Schmutz J."/>
        </authorList>
    </citation>
    <scope>NUCLEOTIDE SEQUENCE [LARGE SCALE GENOMIC DNA]</scope>
</reference>
<feature type="region of interest" description="Disordered" evidence="2">
    <location>
        <begin position="236"/>
        <end position="315"/>
    </location>
</feature>
<evidence type="ECO:0000313" key="6">
    <source>
        <dbReference type="Proteomes" id="UP000032304"/>
    </source>
</evidence>
<dbReference type="Proteomes" id="UP000032304">
    <property type="component" value="Chromosome 13"/>
</dbReference>
<protein>
    <recommendedName>
        <fullName evidence="8">WPP domain-containing protein</fullName>
    </recommendedName>
</protein>
<dbReference type="Gramene" id="KJB81502">
    <property type="protein sequence ID" value="KJB81502"/>
    <property type="gene ID" value="B456_013G147800"/>
</dbReference>
<reference evidence="5" key="3">
    <citation type="submission" date="2020-04" db="EMBL/GenBank/DDBJ databases">
        <authorList>
            <person name="Grover C.E."/>
            <person name="Arick M.A. II"/>
            <person name="Thrash A."/>
            <person name="Conover J.L."/>
            <person name="Sanders W.S."/>
            <person name="Peterson D.G."/>
            <person name="Scheffler J.A."/>
            <person name="Scheffler B.E."/>
            <person name="Wendel J.F."/>
        </authorList>
    </citation>
    <scope>NUCLEOTIDE SEQUENCE</scope>
    <source>
        <strain evidence="5">8</strain>
        <tissue evidence="5">Leaf</tissue>
    </source>
</reference>
<reference evidence="5 7" key="2">
    <citation type="journal article" date="2019" name="Genome Biol. Evol.">
        <title>Insights into the evolution of the New World diploid cottons (Gossypium, subgenus Houzingenia) based on genome sequencing.</title>
        <authorList>
            <person name="Grover C.E."/>
            <person name="Arick M.A. 2nd"/>
            <person name="Thrash A."/>
            <person name="Conover J.L."/>
            <person name="Sanders W.S."/>
            <person name="Peterson D.G."/>
            <person name="Frelichowski J.E."/>
            <person name="Scheffler J.A."/>
            <person name="Scheffler B.E."/>
            <person name="Wendel J.F."/>
        </authorList>
    </citation>
    <scope>NUCLEOTIDE SEQUENCE [LARGE SCALE GENOMIC DNA]</scope>
    <source>
        <strain evidence="5">8</strain>
        <tissue evidence="5">Leaf</tissue>
    </source>
</reference>
<feature type="transmembrane region" description="Helical" evidence="3">
    <location>
        <begin position="600"/>
        <end position="620"/>
    </location>
</feature>
<evidence type="ECO:0008006" key="8">
    <source>
        <dbReference type="Google" id="ProtNLM"/>
    </source>
</evidence>
<accession>A0A0D2SEF2</accession>
<dbReference type="EMBL" id="JABEZZ010000013">
    <property type="protein sequence ID" value="MBA0602866.1"/>
    <property type="molecule type" value="Genomic_DNA"/>
</dbReference>
<evidence type="ECO:0000256" key="3">
    <source>
        <dbReference type="SAM" id="Phobius"/>
    </source>
</evidence>
<dbReference type="Gramene" id="KJB81503">
    <property type="protein sequence ID" value="KJB81503"/>
    <property type="gene ID" value="B456_013G147800"/>
</dbReference>
<dbReference type="EMBL" id="CM001752">
    <property type="protein sequence ID" value="KJB81502.1"/>
    <property type="molecule type" value="Genomic_DNA"/>
</dbReference>
<feature type="compositionally biased region" description="Basic and acidic residues" evidence="2">
    <location>
        <begin position="26"/>
        <end position="41"/>
    </location>
</feature>
<dbReference type="InterPro" id="IPR044696">
    <property type="entry name" value="WIP1/2/3"/>
</dbReference>
<dbReference type="KEGG" id="gra:105782589"/>
<dbReference type="EMBL" id="CM001752">
    <property type="protein sequence ID" value="KJB81503.1"/>
    <property type="molecule type" value="Genomic_DNA"/>
</dbReference>
<feature type="region of interest" description="Disordered" evidence="2">
    <location>
        <begin position="84"/>
        <end position="163"/>
    </location>
</feature>
<dbReference type="PANTHER" id="PTHR34562:SF8">
    <property type="entry name" value="WPP DOMAIN-INTERACTING PROTEIN 1"/>
    <property type="match status" value="1"/>
</dbReference>
<evidence type="ECO:0000313" key="7">
    <source>
        <dbReference type="Proteomes" id="UP000593578"/>
    </source>
</evidence>
<evidence type="ECO:0000256" key="1">
    <source>
        <dbReference type="SAM" id="Coils"/>
    </source>
</evidence>
<keyword evidence="6" id="KW-1185">Reference proteome</keyword>
<proteinExistence type="predicted"/>
<dbReference type="AlphaFoldDB" id="A0A0D2SEF2"/>
<feature type="coiled-coil region" evidence="1">
    <location>
        <begin position="448"/>
        <end position="517"/>
    </location>
</feature>
<keyword evidence="3" id="KW-0472">Membrane</keyword>
<dbReference type="STRING" id="29730.A0A0D2SEF2"/>